<evidence type="ECO:0000313" key="2">
    <source>
        <dbReference type="Proteomes" id="UP000419144"/>
    </source>
</evidence>
<dbReference type="AlphaFoldDB" id="A0A640KHN2"/>
<organism evidence="1 2">
    <name type="scientific">Leishmania tarentolae</name>
    <name type="common">Sauroleishmania tarentolae</name>
    <dbReference type="NCBI Taxonomy" id="5689"/>
    <lineage>
        <taxon>Eukaryota</taxon>
        <taxon>Discoba</taxon>
        <taxon>Euglenozoa</taxon>
        <taxon>Kinetoplastea</taxon>
        <taxon>Metakinetoplastina</taxon>
        <taxon>Trypanosomatida</taxon>
        <taxon>Trypanosomatidae</taxon>
        <taxon>Leishmaniinae</taxon>
        <taxon>Leishmania</taxon>
        <taxon>lizard Leishmania</taxon>
    </lineage>
</organism>
<gene>
    <name evidence="1" type="ORF">LtaPh_1507800</name>
</gene>
<evidence type="ECO:0000313" key="1">
    <source>
        <dbReference type="EMBL" id="GET87267.1"/>
    </source>
</evidence>
<accession>A0A640KHN2</accession>
<keyword evidence="2" id="KW-1185">Reference proteome</keyword>
<sequence>MSVQRSTAPEKLTGAHATLVADAGDGCAVALGRVGVPPVAGGGRCVLDYSPINQLRRPLYKIHWRDLCGTVAHPTRDLVRSFERSNTGKPVSSSGAAAPPPAVELAPVAVHINTSAAQWHGAARQSCTSSTLTP</sequence>
<reference evidence="1" key="1">
    <citation type="submission" date="2019-11" db="EMBL/GenBank/DDBJ databases">
        <title>Leishmania tarentolae CDS.</title>
        <authorList>
            <person name="Goto Y."/>
            <person name="Yamagishi J."/>
        </authorList>
    </citation>
    <scope>NUCLEOTIDE SEQUENCE [LARGE SCALE GENOMIC DNA]</scope>
    <source>
        <strain evidence="1">Parrot Tar II</strain>
    </source>
</reference>
<name>A0A640KHN2_LEITA</name>
<dbReference type="EMBL" id="BLBS01000019">
    <property type="protein sequence ID" value="GET87267.1"/>
    <property type="molecule type" value="Genomic_DNA"/>
</dbReference>
<dbReference type="Proteomes" id="UP000419144">
    <property type="component" value="Unassembled WGS sequence"/>
</dbReference>
<protein>
    <submittedName>
        <fullName evidence="1">Uncharacterized protein</fullName>
    </submittedName>
</protein>
<comment type="caution">
    <text evidence="1">The sequence shown here is derived from an EMBL/GenBank/DDBJ whole genome shotgun (WGS) entry which is preliminary data.</text>
</comment>
<proteinExistence type="predicted"/>
<dbReference type="VEuPathDB" id="TriTrypDB:LtaPh_1507800"/>